<dbReference type="STRING" id="452652.KSE_41930"/>
<dbReference type="Gene3D" id="3.30.565.10">
    <property type="entry name" value="Histidine kinase-like ATPase, C-terminal domain"/>
    <property type="match status" value="1"/>
</dbReference>
<reference evidence="1 2" key="1">
    <citation type="journal article" date="2010" name="DNA Res.">
        <title>Genome sequence of Kitasatospora setae NBRC 14216T: an evolutionary snapshot of the family Streptomycetaceae.</title>
        <authorList>
            <person name="Ichikawa N."/>
            <person name="Oguchi A."/>
            <person name="Ikeda H."/>
            <person name="Ishikawa J."/>
            <person name="Kitani S."/>
            <person name="Watanabe Y."/>
            <person name="Nakamura S."/>
            <person name="Katano Y."/>
            <person name="Kishi E."/>
            <person name="Sasagawa M."/>
            <person name="Ankai A."/>
            <person name="Fukui S."/>
            <person name="Hashimoto Y."/>
            <person name="Kamata S."/>
            <person name="Otoguro M."/>
            <person name="Tanikawa S."/>
            <person name="Nihira T."/>
            <person name="Horinouchi S."/>
            <person name="Ohnishi Y."/>
            <person name="Hayakawa M."/>
            <person name="Kuzuyama T."/>
            <person name="Arisawa A."/>
            <person name="Nomoto F."/>
            <person name="Miura H."/>
            <person name="Takahashi Y."/>
            <person name="Fujita N."/>
        </authorList>
    </citation>
    <scope>NUCLEOTIDE SEQUENCE [LARGE SCALE GENOMIC DNA]</scope>
    <source>
        <strain evidence="2">ATCC 33774 / DSM 43861 / JCM 3304 / KCC A-0304 / NBRC 14216 / KM-6054</strain>
    </source>
</reference>
<dbReference type="eggNOG" id="COG2172">
    <property type="taxonomic scope" value="Bacteria"/>
</dbReference>
<dbReference type="KEGG" id="ksk:KSE_41930"/>
<dbReference type="EMBL" id="AP010968">
    <property type="protein sequence ID" value="BAJ29979.1"/>
    <property type="molecule type" value="Genomic_DNA"/>
</dbReference>
<accession>E4MZP5</accession>
<dbReference type="Proteomes" id="UP000007076">
    <property type="component" value="Chromosome"/>
</dbReference>
<sequence length="68" mass="7520">MSQVPTTHHDHLLLADTPNAASWARRHTRDVLERWQTPSGLIDTVLLVVSELIGNAVRTRPARSSPNG</sequence>
<protein>
    <recommendedName>
        <fullName evidence="3">Histidine kinase/HSP90-like ATPase domain-containing protein</fullName>
    </recommendedName>
</protein>
<evidence type="ECO:0000313" key="1">
    <source>
        <dbReference type="EMBL" id="BAJ29979.1"/>
    </source>
</evidence>
<keyword evidence="2" id="KW-1185">Reference proteome</keyword>
<dbReference type="PATRIC" id="fig|452652.3.peg.4187"/>
<dbReference type="RefSeq" id="WP_014137284.1">
    <property type="nucleotide sequence ID" value="NC_016109.1"/>
</dbReference>
<proteinExistence type="predicted"/>
<evidence type="ECO:0008006" key="3">
    <source>
        <dbReference type="Google" id="ProtNLM"/>
    </source>
</evidence>
<gene>
    <name evidence="1" type="ordered locus">KSE_41930</name>
</gene>
<dbReference type="AlphaFoldDB" id="E4MZP5"/>
<dbReference type="HOGENOM" id="CLU_2788379_0_0_11"/>
<name>E4MZP5_KITSK</name>
<dbReference type="InterPro" id="IPR036890">
    <property type="entry name" value="HATPase_C_sf"/>
</dbReference>
<organism evidence="1 2">
    <name type="scientific">Kitasatospora setae (strain ATCC 33774 / DSM 43861 / JCM 3304 / KCC A-0304 / NBRC 14216 / KM-6054)</name>
    <name type="common">Streptomyces setae</name>
    <dbReference type="NCBI Taxonomy" id="452652"/>
    <lineage>
        <taxon>Bacteria</taxon>
        <taxon>Bacillati</taxon>
        <taxon>Actinomycetota</taxon>
        <taxon>Actinomycetes</taxon>
        <taxon>Kitasatosporales</taxon>
        <taxon>Streptomycetaceae</taxon>
        <taxon>Kitasatospora</taxon>
    </lineage>
</organism>
<evidence type="ECO:0000313" key="2">
    <source>
        <dbReference type="Proteomes" id="UP000007076"/>
    </source>
</evidence>